<dbReference type="CDD" id="cd07067">
    <property type="entry name" value="HP_PGM_like"/>
    <property type="match status" value="1"/>
</dbReference>
<dbReference type="PROSITE" id="PS51257">
    <property type="entry name" value="PROKAR_LIPOPROTEIN"/>
    <property type="match status" value="1"/>
</dbReference>
<evidence type="ECO:0000313" key="5">
    <source>
        <dbReference type="Proteomes" id="UP000249354"/>
    </source>
</evidence>
<dbReference type="InterPro" id="IPR013078">
    <property type="entry name" value="His_Pase_superF_clade-1"/>
</dbReference>
<feature type="chain" id="PRO_5015870476" evidence="3">
    <location>
        <begin position="23"/>
        <end position="255"/>
    </location>
</feature>
<feature type="signal peptide" evidence="3">
    <location>
        <begin position="1"/>
        <end position="22"/>
    </location>
</feature>
<protein>
    <submittedName>
        <fullName evidence="4">Histidine phosphatase family protein</fullName>
    </submittedName>
</protein>
<reference evidence="4 5" key="2">
    <citation type="submission" date="2018-06" db="EMBL/GenBank/DDBJ databases">
        <title>Metagenomic assembly of (sub)arctic Cyanobacteria and their associated microbiome from non-axenic cultures.</title>
        <authorList>
            <person name="Baurain D."/>
        </authorList>
    </citation>
    <scope>NUCLEOTIDE SEQUENCE [LARGE SCALE GENOMIC DNA]</scope>
    <source>
        <strain evidence="4">ULC129bin1</strain>
    </source>
</reference>
<reference evidence="5" key="1">
    <citation type="submission" date="2018-04" db="EMBL/GenBank/DDBJ databases">
        <authorList>
            <person name="Cornet L."/>
        </authorList>
    </citation>
    <scope>NUCLEOTIDE SEQUENCE [LARGE SCALE GENOMIC DNA]</scope>
</reference>
<organism evidence="4 5">
    <name type="scientific">Leptolyngbya foveolarum</name>
    <dbReference type="NCBI Taxonomy" id="47253"/>
    <lineage>
        <taxon>Bacteria</taxon>
        <taxon>Bacillati</taxon>
        <taxon>Cyanobacteriota</taxon>
        <taxon>Cyanophyceae</taxon>
        <taxon>Leptolyngbyales</taxon>
        <taxon>Leptolyngbyaceae</taxon>
        <taxon>Leptolyngbya group</taxon>
        <taxon>Leptolyngbya</taxon>
    </lineage>
</organism>
<sequence length="255" mass="26907">MTKRLKAVELFLAIGLAAGVSACGGANETAYDAGTTDAGTTPEQSAEVAEGGEGGEGGEGADYSAGEQANADFEDKLSGPELLSALKDGGHIIYFRHAQTEKDYADQADPAMNLDDCETQRKLSTAGLAQAEEIGASFKAKAIPVGKVITSEYCRAWQTADLAFGTYEKNAQLNFLPFEDYTDAQVEEMKANVTPFLTEVPEAGANTVLVGHDDIFEAATGIYPDPQGLAYVLTPDGNGGFTLQANMMPEEWGKL</sequence>
<dbReference type="InterPro" id="IPR029033">
    <property type="entry name" value="His_PPase_superfam"/>
</dbReference>
<dbReference type="SUPFAM" id="SSF53254">
    <property type="entry name" value="Phosphoglycerate mutase-like"/>
    <property type="match status" value="1"/>
</dbReference>
<evidence type="ECO:0000256" key="1">
    <source>
        <dbReference type="ARBA" id="ARBA00022801"/>
    </source>
</evidence>
<proteinExistence type="predicted"/>
<keyword evidence="1" id="KW-0378">Hydrolase</keyword>
<dbReference type="EMBL" id="QBMC01000007">
    <property type="protein sequence ID" value="PZO22741.1"/>
    <property type="molecule type" value="Genomic_DNA"/>
</dbReference>
<evidence type="ECO:0000313" key="4">
    <source>
        <dbReference type="EMBL" id="PZO22741.1"/>
    </source>
</evidence>
<evidence type="ECO:0000256" key="3">
    <source>
        <dbReference type="SAM" id="SignalP"/>
    </source>
</evidence>
<dbReference type="Gene3D" id="3.40.50.1240">
    <property type="entry name" value="Phosphoglycerate mutase-like"/>
    <property type="match status" value="1"/>
</dbReference>
<feature type="region of interest" description="Disordered" evidence="2">
    <location>
        <begin position="33"/>
        <end position="65"/>
    </location>
</feature>
<feature type="compositionally biased region" description="Gly residues" evidence="2">
    <location>
        <begin position="51"/>
        <end position="60"/>
    </location>
</feature>
<dbReference type="Pfam" id="PF00300">
    <property type="entry name" value="His_Phos_1"/>
    <property type="match status" value="1"/>
</dbReference>
<dbReference type="InterPro" id="IPR051021">
    <property type="entry name" value="Mito_Ser/Thr_phosphatase"/>
</dbReference>
<evidence type="ECO:0000256" key="2">
    <source>
        <dbReference type="SAM" id="MobiDB-lite"/>
    </source>
</evidence>
<keyword evidence="3" id="KW-0732">Signal</keyword>
<comment type="caution">
    <text evidence="4">The sequence shown here is derived from an EMBL/GenBank/DDBJ whole genome shotgun (WGS) entry which is preliminary data.</text>
</comment>
<dbReference type="AlphaFoldDB" id="A0A2W4WF25"/>
<accession>A0A2W4WF25</accession>
<dbReference type="NCBIfam" id="NF004841">
    <property type="entry name" value="PRK06193.1-1"/>
    <property type="match status" value="1"/>
</dbReference>
<name>A0A2W4WF25_9CYAN</name>
<dbReference type="Proteomes" id="UP000249354">
    <property type="component" value="Unassembled WGS sequence"/>
</dbReference>
<dbReference type="PANTHER" id="PTHR20935:SF1">
    <property type="entry name" value="SLL1549 PROTEIN"/>
    <property type="match status" value="1"/>
</dbReference>
<dbReference type="GO" id="GO:0016787">
    <property type="term" value="F:hydrolase activity"/>
    <property type="evidence" value="ECO:0007669"/>
    <property type="project" value="UniProtKB-KW"/>
</dbReference>
<dbReference type="PANTHER" id="PTHR20935">
    <property type="entry name" value="PHOSPHOGLYCERATE MUTASE-RELATED"/>
    <property type="match status" value="1"/>
</dbReference>
<gene>
    <name evidence="4" type="ORF">DCF25_02175</name>
</gene>